<evidence type="ECO:0000313" key="2">
    <source>
        <dbReference type="Proteomes" id="UP000250235"/>
    </source>
</evidence>
<accession>A0A2Z7C8B5</accession>
<name>A0A2Z7C8B5_9LAMI</name>
<keyword evidence="2" id="KW-1185">Reference proteome</keyword>
<gene>
    <name evidence="1" type="ORF">F511_33138</name>
</gene>
<dbReference type="AlphaFoldDB" id="A0A2Z7C8B5"/>
<evidence type="ECO:0000313" key="1">
    <source>
        <dbReference type="EMBL" id="KZV40538.1"/>
    </source>
</evidence>
<organism evidence="1 2">
    <name type="scientific">Dorcoceras hygrometricum</name>
    <dbReference type="NCBI Taxonomy" id="472368"/>
    <lineage>
        <taxon>Eukaryota</taxon>
        <taxon>Viridiplantae</taxon>
        <taxon>Streptophyta</taxon>
        <taxon>Embryophyta</taxon>
        <taxon>Tracheophyta</taxon>
        <taxon>Spermatophyta</taxon>
        <taxon>Magnoliopsida</taxon>
        <taxon>eudicotyledons</taxon>
        <taxon>Gunneridae</taxon>
        <taxon>Pentapetalae</taxon>
        <taxon>asterids</taxon>
        <taxon>lamiids</taxon>
        <taxon>Lamiales</taxon>
        <taxon>Gesneriaceae</taxon>
        <taxon>Didymocarpoideae</taxon>
        <taxon>Trichosporeae</taxon>
        <taxon>Loxocarpinae</taxon>
        <taxon>Dorcoceras</taxon>
    </lineage>
</organism>
<protein>
    <submittedName>
        <fullName evidence="1">Uncharacterized protein</fullName>
    </submittedName>
</protein>
<reference evidence="1 2" key="1">
    <citation type="journal article" date="2015" name="Proc. Natl. Acad. Sci. U.S.A.">
        <title>The resurrection genome of Boea hygrometrica: A blueprint for survival of dehydration.</title>
        <authorList>
            <person name="Xiao L."/>
            <person name="Yang G."/>
            <person name="Zhang L."/>
            <person name="Yang X."/>
            <person name="Zhao S."/>
            <person name="Ji Z."/>
            <person name="Zhou Q."/>
            <person name="Hu M."/>
            <person name="Wang Y."/>
            <person name="Chen M."/>
            <person name="Xu Y."/>
            <person name="Jin H."/>
            <person name="Xiao X."/>
            <person name="Hu G."/>
            <person name="Bao F."/>
            <person name="Hu Y."/>
            <person name="Wan P."/>
            <person name="Li L."/>
            <person name="Deng X."/>
            <person name="Kuang T."/>
            <person name="Xiang C."/>
            <person name="Zhu J.K."/>
            <person name="Oliver M.J."/>
            <person name="He Y."/>
        </authorList>
    </citation>
    <scope>NUCLEOTIDE SEQUENCE [LARGE SCALE GENOMIC DNA]</scope>
    <source>
        <strain evidence="2">cv. XS01</strain>
    </source>
</reference>
<dbReference type="EMBL" id="KQ999940">
    <property type="protein sequence ID" value="KZV40538.1"/>
    <property type="molecule type" value="Genomic_DNA"/>
</dbReference>
<sequence>MELHDDLLHPASSRIHTGMKTSALKRGFQPLNTFSQWAGQTPAIWEYTMSGEQSRLHCPQTSVDLLTETSPGKAAQLAHQLSLSTGQLTYVVQLTRTKQLMHHIQLSLKSVHTTVCSRNSRIGHDSSASGKPHSITRQFTPTQLTSKLPSLIHVAQHPRCKYPSWCTQNSPKLKSVKAQIAKTPSFSMLSCYHQKQLGIVNTARKTHNSLFYHKSAYVDQLRSRTSAIAHGPQASAYCSAQDVLKSLRHPKLFAELPDHHASLEQLAIPDKLMLSSPKF</sequence>
<proteinExistence type="predicted"/>
<dbReference type="Proteomes" id="UP000250235">
    <property type="component" value="Unassembled WGS sequence"/>
</dbReference>